<gene>
    <name evidence="2" type="ORF">LCGC14_1023980</name>
</gene>
<dbReference type="AlphaFoldDB" id="A0A0F9QEL9"/>
<evidence type="ECO:0000256" key="1">
    <source>
        <dbReference type="SAM" id="MobiDB-lite"/>
    </source>
</evidence>
<name>A0A0F9QEL9_9ZZZZ</name>
<organism evidence="2">
    <name type="scientific">marine sediment metagenome</name>
    <dbReference type="NCBI Taxonomy" id="412755"/>
    <lineage>
        <taxon>unclassified sequences</taxon>
        <taxon>metagenomes</taxon>
        <taxon>ecological metagenomes</taxon>
    </lineage>
</organism>
<reference evidence="2" key="1">
    <citation type="journal article" date="2015" name="Nature">
        <title>Complex archaea that bridge the gap between prokaryotes and eukaryotes.</title>
        <authorList>
            <person name="Spang A."/>
            <person name="Saw J.H."/>
            <person name="Jorgensen S.L."/>
            <person name="Zaremba-Niedzwiedzka K."/>
            <person name="Martijn J."/>
            <person name="Lind A.E."/>
            <person name="van Eijk R."/>
            <person name="Schleper C."/>
            <person name="Guy L."/>
            <person name="Ettema T.J."/>
        </authorList>
    </citation>
    <scope>NUCLEOTIDE SEQUENCE</scope>
</reference>
<feature type="compositionally biased region" description="Polar residues" evidence="1">
    <location>
        <begin position="99"/>
        <end position="114"/>
    </location>
</feature>
<feature type="region of interest" description="Disordered" evidence="1">
    <location>
        <begin position="94"/>
        <end position="114"/>
    </location>
</feature>
<proteinExistence type="predicted"/>
<protein>
    <submittedName>
        <fullName evidence="2">Uncharacterized protein</fullName>
    </submittedName>
</protein>
<accession>A0A0F9QEL9</accession>
<comment type="caution">
    <text evidence="2">The sequence shown here is derived from an EMBL/GenBank/DDBJ whole genome shotgun (WGS) entry which is preliminary data.</text>
</comment>
<dbReference type="EMBL" id="LAZR01004109">
    <property type="protein sequence ID" value="KKN11691.1"/>
    <property type="molecule type" value="Genomic_DNA"/>
</dbReference>
<evidence type="ECO:0000313" key="2">
    <source>
        <dbReference type="EMBL" id="KKN11691.1"/>
    </source>
</evidence>
<sequence length="114" mass="12564">MATNYSKPTPTKVGYSKSIGGDKFYLLLQNGDFILLQDGSSRIILESSDKANVNYDTSTPTNTDYGRGENFFLLLQNASSLLLQNGGKLVLERDDLPRTNYSRGNPPSTNYTTS</sequence>